<dbReference type="InterPro" id="IPR018062">
    <property type="entry name" value="HTH_AraC-typ_CS"/>
</dbReference>
<name>A0A6M4GSP3_9PROT</name>
<feature type="domain" description="HTH araC/xylS-type" evidence="4">
    <location>
        <begin position="151"/>
        <end position="248"/>
    </location>
</feature>
<evidence type="ECO:0000313" key="6">
    <source>
        <dbReference type="Proteomes" id="UP000501534"/>
    </source>
</evidence>
<dbReference type="SUPFAM" id="SSF46689">
    <property type="entry name" value="Homeodomain-like"/>
    <property type="match status" value="1"/>
</dbReference>
<protein>
    <submittedName>
        <fullName evidence="5">HTH-type transcriptional regulator NimR</fullName>
    </submittedName>
</protein>
<keyword evidence="1" id="KW-0805">Transcription regulation</keyword>
<dbReference type="PROSITE" id="PS00041">
    <property type="entry name" value="HTH_ARAC_FAMILY_1"/>
    <property type="match status" value="1"/>
</dbReference>
<dbReference type="Gene3D" id="1.10.10.60">
    <property type="entry name" value="Homeodomain-like"/>
    <property type="match status" value="1"/>
</dbReference>
<keyword evidence="3" id="KW-0804">Transcription</keyword>
<dbReference type="EMBL" id="CP053069">
    <property type="protein sequence ID" value="QJR10116.1"/>
    <property type="molecule type" value="Genomic_DNA"/>
</dbReference>
<dbReference type="PANTHER" id="PTHR11019:SF159">
    <property type="entry name" value="TRANSCRIPTIONAL REGULATOR-RELATED"/>
    <property type="match status" value="1"/>
</dbReference>
<keyword evidence="6" id="KW-1185">Reference proteome</keyword>
<dbReference type="InterPro" id="IPR009057">
    <property type="entry name" value="Homeodomain-like_sf"/>
</dbReference>
<dbReference type="KEGG" id="uru:DSM104443_01169"/>
<proteinExistence type="predicted"/>
<dbReference type="GO" id="GO:0043565">
    <property type="term" value="F:sequence-specific DNA binding"/>
    <property type="evidence" value="ECO:0007669"/>
    <property type="project" value="InterPro"/>
</dbReference>
<dbReference type="AlphaFoldDB" id="A0A6M4GSP3"/>
<evidence type="ECO:0000256" key="1">
    <source>
        <dbReference type="ARBA" id="ARBA00023015"/>
    </source>
</evidence>
<dbReference type="PANTHER" id="PTHR11019">
    <property type="entry name" value="HTH-TYPE TRANSCRIPTIONAL REGULATOR NIMR"/>
    <property type="match status" value="1"/>
</dbReference>
<dbReference type="SUPFAM" id="SSF51182">
    <property type="entry name" value="RmlC-like cupins"/>
    <property type="match status" value="1"/>
</dbReference>
<dbReference type="InterPro" id="IPR011051">
    <property type="entry name" value="RmlC_Cupin_sf"/>
</dbReference>
<dbReference type="PROSITE" id="PS01124">
    <property type="entry name" value="HTH_ARAC_FAMILY_2"/>
    <property type="match status" value="1"/>
</dbReference>
<dbReference type="CDD" id="cd06124">
    <property type="entry name" value="cupin_NimR-like_N"/>
    <property type="match status" value="1"/>
</dbReference>
<dbReference type="Pfam" id="PF02311">
    <property type="entry name" value="AraC_binding"/>
    <property type="match status" value="1"/>
</dbReference>
<dbReference type="GO" id="GO:0003700">
    <property type="term" value="F:DNA-binding transcription factor activity"/>
    <property type="evidence" value="ECO:0007669"/>
    <property type="project" value="InterPro"/>
</dbReference>
<keyword evidence="2" id="KW-0238">DNA-binding</keyword>
<evidence type="ECO:0000256" key="3">
    <source>
        <dbReference type="ARBA" id="ARBA00023163"/>
    </source>
</evidence>
<evidence type="ECO:0000259" key="4">
    <source>
        <dbReference type="PROSITE" id="PS01124"/>
    </source>
</evidence>
<dbReference type="InterPro" id="IPR018060">
    <property type="entry name" value="HTH_AraC"/>
</dbReference>
<evidence type="ECO:0000256" key="2">
    <source>
        <dbReference type="ARBA" id="ARBA00023125"/>
    </source>
</evidence>
<dbReference type="Gene3D" id="2.60.120.10">
    <property type="entry name" value="Jelly Rolls"/>
    <property type="match status" value="1"/>
</dbReference>
<dbReference type="Pfam" id="PF12833">
    <property type="entry name" value="HTH_18"/>
    <property type="match status" value="1"/>
</dbReference>
<dbReference type="InterPro" id="IPR014710">
    <property type="entry name" value="RmlC-like_jellyroll"/>
</dbReference>
<organism evidence="5 6">
    <name type="scientific">Usitatibacter rugosus</name>
    <dbReference type="NCBI Taxonomy" id="2732067"/>
    <lineage>
        <taxon>Bacteria</taxon>
        <taxon>Pseudomonadati</taxon>
        <taxon>Pseudomonadota</taxon>
        <taxon>Betaproteobacteria</taxon>
        <taxon>Nitrosomonadales</taxon>
        <taxon>Usitatibacteraceae</taxon>
        <taxon>Usitatibacter</taxon>
    </lineage>
</organism>
<dbReference type="InterPro" id="IPR003313">
    <property type="entry name" value="AraC-bd"/>
</dbReference>
<accession>A0A6M4GSP3</accession>
<evidence type="ECO:0000313" key="5">
    <source>
        <dbReference type="EMBL" id="QJR10116.1"/>
    </source>
</evidence>
<reference evidence="5 6" key="1">
    <citation type="submission" date="2020-04" db="EMBL/GenBank/DDBJ databases">
        <title>Usitatibacter rugosus gen. nov., sp. nov. and Usitatibacter palustris sp. nov., novel members of Usitatibacteraceae fam. nov. within the order Nitrosomonadales isolated from soil.</title>
        <authorList>
            <person name="Huber K.J."/>
            <person name="Neumann-Schaal M."/>
            <person name="Geppert A."/>
            <person name="Luckner M."/>
            <person name="Wanner G."/>
            <person name="Overmann J."/>
        </authorList>
    </citation>
    <scope>NUCLEOTIDE SEQUENCE [LARGE SCALE GENOMIC DNA]</scope>
    <source>
        <strain evidence="5 6">0125_3</strain>
    </source>
</reference>
<dbReference type="Proteomes" id="UP000501534">
    <property type="component" value="Chromosome"/>
</dbReference>
<dbReference type="SMART" id="SM00342">
    <property type="entry name" value="HTH_ARAC"/>
    <property type="match status" value="1"/>
</dbReference>
<sequence>MANRVPRPVSALATSYPKSHDIAPHSHPRAQLIFAVQGVMTVRAAGSMWTVPASHALWMPSGVEHGVHMDSAVEMRSLYFEPRRVRGAPRECQVLFMPPLLRELVVSAMDIPPLYDERSRDGRLMQLIVDEVVSLTPRPLGLRMPGDPRLARLCDRLLTDLASTASIAERGHEVGLSERSVIRLFPIETGLSFGRWQQQARLLKAFALFDEGLGVTRVALELGYSSPGAFAKMFRRLMGTSPLAMLAE</sequence>
<gene>
    <name evidence="5" type="primary">nimR</name>
    <name evidence="5" type="ORF">DSM104443_01169</name>
</gene>